<dbReference type="Gene3D" id="2.60.40.420">
    <property type="entry name" value="Cupredoxins - blue copper proteins"/>
    <property type="match status" value="1"/>
</dbReference>
<dbReference type="Proteomes" id="UP001157418">
    <property type="component" value="Unassembled WGS sequence"/>
</dbReference>
<dbReference type="InterPro" id="IPR008972">
    <property type="entry name" value="Cupredoxin"/>
</dbReference>
<dbReference type="EMBL" id="CAKMRJ010005523">
    <property type="protein sequence ID" value="CAH1444690.1"/>
    <property type="molecule type" value="Genomic_DNA"/>
</dbReference>
<name>A0AAU9P4T5_9ASTR</name>
<dbReference type="PANTHER" id="PTHR11709:SF245">
    <property type="entry name" value="SKU5 SIMILAR 16"/>
    <property type="match status" value="1"/>
</dbReference>
<dbReference type="AlphaFoldDB" id="A0AAU9P4T5"/>
<proteinExistence type="predicted"/>
<gene>
    <name evidence="2" type="ORF">LVIROSA_LOCUS30501</name>
</gene>
<sequence>MHVGGFGAINIRARAVIFVPYLKPVEEFTLLISDWWKSDQRTLQQTLDSGNTLPMADALLINGHVQSTSFTTQNGQRYMFRVSNVALTTSINFRIQNHTLTLVETEGSHTLQESYESLDIHVGQSSSFLVNLNAPVEDYFIVASTRFTKPVLTAIATLHYDGSTTKASLPLPWGPTYEIHWSMKQAKYVIQRIQCSLEIPNR</sequence>
<feature type="domain" description="Plastocyanin-like" evidence="1">
    <location>
        <begin position="26"/>
        <end position="163"/>
    </location>
</feature>
<evidence type="ECO:0000313" key="2">
    <source>
        <dbReference type="EMBL" id="CAH1444690.1"/>
    </source>
</evidence>
<evidence type="ECO:0000313" key="3">
    <source>
        <dbReference type="Proteomes" id="UP001157418"/>
    </source>
</evidence>
<dbReference type="PANTHER" id="PTHR11709">
    <property type="entry name" value="MULTI-COPPER OXIDASE"/>
    <property type="match status" value="1"/>
</dbReference>
<reference evidence="2 3" key="1">
    <citation type="submission" date="2022-01" db="EMBL/GenBank/DDBJ databases">
        <authorList>
            <person name="Xiong W."/>
            <person name="Schranz E."/>
        </authorList>
    </citation>
    <scope>NUCLEOTIDE SEQUENCE [LARGE SCALE GENOMIC DNA]</scope>
</reference>
<dbReference type="GO" id="GO:0016491">
    <property type="term" value="F:oxidoreductase activity"/>
    <property type="evidence" value="ECO:0007669"/>
    <property type="project" value="TreeGrafter"/>
</dbReference>
<dbReference type="InterPro" id="IPR001117">
    <property type="entry name" value="Cu-oxidase_2nd"/>
</dbReference>
<evidence type="ECO:0000259" key="1">
    <source>
        <dbReference type="Pfam" id="PF00394"/>
    </source>
</evidence>
<keyword evidence="3" id="KW-1185">Reference proteome</keyword>
<organism evidence="2 3">
    <name type="scientific">Lactuca virosa</name>
    <dbReference type="NCBI Taxonomy" id="75947"/>
    <lineage>
        <taxon>Eukaryota</taxon>
        <taxon>Viridiplantae</taxon>
        <taxon>Streptophyta</taxon>
        <taxon>Embryophyta</taxon>
        <taxon>Tracheophyta</taxon>
        <taxon>Spermatophyta</taxon>
        <taxon>Magnoliopsida</taxon>
        <taxon>eudicotyledons</taxon>
        <taxon>Gunneridae</taxon>
        <taxon>Pentapetalae</taxon>
        <taxon>asterids</taxon>
        <taxon>campanulids</taxon>
        <taxon>Asterales</taxon>
        <taxon>Asteraceae</taxon>
        <taxon>Cichorioideae</taxon>
        <taxon>Cichorieae</taxon>
        <taxon>Lactucinae</taxon>
        <taxon>Lactuca</taxon>
    </lineage>
</organism>
<dbReference type="Pfam" id="PF00394">
    <property type="entry name" value="Cu-oxidase"/>
    <property type="match status" value="1"/>
</dbReference>
<dbReference type="InterPro" id="IPR045087">
    <property type="entry name" value="Cu-oxidase_fam"/>
</dbReference>
<comment type="caution">
    <text evidence="2">The sequence shown here is derived from an EMBL/GenBank/DDBJ whole genome shotgun (WGS) entry which is preliminary data.</text>
</comment>
<accession>A0AAU9P4T5</accession>
<dbReference type="SUPFAM" id="SSF49503">
    <property type="entry name" value="Cupredoxins"/>
    <property type="match status" value="1"/>
</dbReference>
<protein>
    <recommendedName>
        <fullName evidence="1">Plastocyanin-like domain-containing protein</fullName>
    </recommendedName>
</protein>